<dbReference type="EMBL" id="AP003309">
    <property type="protein sequence ID" value="BAD87431.1"/>
    <property type="molecule type" value="Genomic_DNA"/>
</dbReference>
<dbReference type="AlphaFoldDB" id="Q5JM76"/>
<proteinExistence type="predicted"/>
<organism evidence="1">
    <name type="scientific">Oryza sativa subsp. japonica</name>
    <name type="common">Rice</name>
    <dbReference type="NCBI Taxonomy" id="39947"/>
    <lineage>
        <taxon>Eukaryota</taxon>
        <taxon>Viridiplantae</taxon>
        <taxon>Streptophyta</taxon>
        <taxon>Embryophyta</taxon>
        <taxon>Tracheophyta</taxon>
        <taxon>Spermatophyta</taxon>
        <taxon>Magnoliopsida</taxon>
        <taxon>Liliopsida</taxon>
        <taxon>Poales</taxon>
        <taxon>Poaceae</taxon>
        <taxon>BOP clade</taxon>
        <taxon>Oryzoideae</taxon>
        <taxon>Oryzeae</taxon>
        <taxon>Oryzinae</taxon>
        <taxon>Oryza</taxon>
        <taxon>Oryza sativa</taxon>
    </lineage>
</organism>
<protein>
    <submittedName>
        <fullName evidence="1">Uncharacterized protein</fullName>
    </submittedName>
</protein>
<name>Q5JM76_ORYSJ</name>
<accession>Q5JM76</accession>
<reference evidence="1" key="1">
    <citation type="journal article" date="2002" name="Nature">
        <title>The genome sequence and structure of rice chromosome 1.</title>
        <authorList>
            <person name="Sasaki T."/>
            <person name="Matsumoto T."/>
            <person name="Yamamoto K."/>
            <person name="Sakata K."/>
            <person name="Baba T."/>
            <person name="Katayose Y."/>
            <person name="Wu J."/>
            <person name="Niimura Y."/>
            <person name="Cheng Z."/>
            <person name="Nagamura Y."/>
            <person name="Antonio B.A."/>
            <person name="Kanamori H."/>
            <person name="Hosokawa S."/>
            <person name="Masukawa M."/>
            <person name="Arikawa K."/>
            <person name="Chiden Y."/>
            <person name="Hayashi M."/>
            <person name="Okamoto M."/>
            <person name="Ando T."/>
            <person name="Aoki H."/>
            <person name="Arita K."/>
            <person name="Hamada M."/>
            <person name="Harada C."/>
            <person name="Hijishita S."/>
            <person name="Honda M."/>
            <person name="Ichikawa Y."/>
            <person name="Idonuma A."/>
            <person name="Iijima M."/>
            <person name="Ikeda M."/>
            <person name="Ikeno M."/>
            <person name="Itoh S."/>
            <person name="Itoh T."/>
            <person name="Itoh Y."/>
            <person name="Itoh Y."/>
            <person name="Iwabuchi A."/>
            <person name="Kamiya K."/>
            <person name="Karasawa W."/>
            <person name="Katagiri S."/>
            <person name="Kikuta A."/>
            <person name="Kobayashi N."/>
            <person name="Kono I."/>
            <person name="Machita K."/>
            <person name="Maehara T."/>
            <person name="Mizuno H."/>
            <person name="Mizubayashi T."/>
            <person name="Mukai Y."/>
            <person name="Nagasaki H."/>
            <person name="Nakashima M."/>
            <person name="Nakama Y."/>
            <person name="Nakamichi Y."/>
            <person name="Nakamura M."/>
            <person name="Namiki N."/>
            <person name="Negishi M."/>
            <person name="Ohta I."/>
            <person name="Ono N."/>
            <person name="Saji S."/>
            <person name="Sakai K."/>
            <person name="Shibata M."/>
            <person name="Shimokawa T."/>
            <person name="Shomura A."/>
            <person name="Song J."/>
            <person name="Takazaki Y."/>
            <person name="Terasawa K."/>
            <person name="Tsuji K."/>
            <person name="Waki K."/>
            <person name="Yamagata H."/>
            <person name="Yamane H."/>
            <person name="Yoshiki S."/>
            <person name="Yoshihara R."/>
            <person name="Yukawa K."/>
            <person name="Zhong H."/>
            <person name="Iwama H."/>
            <person name="Endo T."/>
            <person name="Ito H."/>
            <person name="Hahn J.H."/>
            <person name="Kim H.I."/>
            <person name="Eun M.Y."/>
            <person name="Yano M."/>
            <person name="Jiang J."/>
            <person name="Gojobori T."/>
        </authorList>
    </citation>
    <scope>NUCLEOTIDE SEQUENCE [LARGE SCALE GENOMIC DNA]</scope>
</reference>
<sequence>MATAQEKAVRESPVGAIRRQPSPVYLPGSRRLICELEDIDYIKSSTNLAVRSMISSQM</sequence>
<evidence type="ECO:0000313" key="1">
    <source>
        <dbReference type="EMBL" id="BAD87431.1"/>
    </source>
</evidence>
<dbReference type="Proteomes" id="UP000817658">
    <property type="component" value="Chromosome 1"/>
</dbReference>
<gene>
    <name evidence="1" type="primary">OSJNBb0036G09.8</name>
</gene>